<evidence type="ECO:0000313" key="2">
    <source>
        <dbReference type="Proteomes" id="UP000681967"/>
    </source>
</evidence>
<feature type="non-terminal residue" evidence="1">
    <location>
        <position position="1"/>
    </location>
</feature>
<dbReference type="Proteomes" id="UP000681967">
    <property type="component" value="Unassembled WGS sequence"/>
</dbReference>
<dbReference type="InterPro" id="IPR036770">
    <property type="entry name" value="Ankyrin_rpt-contain_sf"/>
</dbReference>
<dbReference type="InterPro" id="IPR052801">
    <property type="entry name" value="Ankyrin-EF-hand"/>
</dbReference>
<sequence>TIDCTEAIKKNDVELVKQLIRAGSSVDLTNTNNLAEALRHRNDTLIQIICENGVKLPFEWLQSDNIVLSPAIEEDMGPDIAFTINRNLINRRLRLAAATGDFQLLIKCQRLGADINSKSCDGSTALLCAVQNGNYFRIVHSLVSRGTTMLHSNENQSMSLIELCNKKNYGIIESYLKEQLNVQFAAAILDDDRHNATAFAAFGADFNYKDEQK</sequence>
<reference evidence="1" key="1">
    <citation type="submission" date="2021-02" db="EMBL/GenBank/DDBJ databases">
        <authorList>
            <person name="Nowell W R."/>
        </authorList>
    </citation>
    <scope>NUCLEOTIDE SEQUENCE</scope>
</reference>
<dbReference type="PANTHER" id="PTHR24127">
    <property type="entry name" value="ANKYRIN REPEAT AND EF-HAND DOMAIN-CONTAINING PROTEIN 1"/>
    <property type="match status" value="1"/>
</dbReference>
<proteinExistence type="predicted"/>
<evidence type="ECO:0000313" key="1">
    <source>
        <dbReference type="EMBL" id="CAF5153356.1"/>
    </source>
</evidence>
<feature type="non-terminal residue" evidence="1">
    <location>
        <position position="213"/>
    </location>
</feature>
<comment type="caution">
    <text evidence="1">The sequence shown here is derived from an EMBL/GenBank/DDBJ whole genome shotgun (WGS) entry which is preliminary data.</text>
</comment>
<dbReference type="SUPFAM" id="SSF48403">
    <property type="entry name" value="Ankyrin repeat"/>
    <property type="match status" value="1"/>
</dbReference>
<dbReference type="AlphaFoldDB" id="A0A8S3G7N8"/>
<dbReference type="EMBL" id="CAJOBH010259427">
    <property type="protein sequence ID" value="CAF5153356.1"/>
    <property type="molecule type" value="Genomic_DNA"/>
</dbReference>
<protein>
    <recommendedName>
        <fullName evidence="3">ANK_REP_REGION domain-containing protein</fullName>
    </recommendedName>
</protein>
<name>A0A8S3G7N8_9BILA</name>
<evidence type="ECO:0008006" key="3">
    <source>
        <dbReference type="Google" id="ProtNLM"/>
    </source>
</evidence>
<accession>A0A8S3G7N8</accession>
<gene>
    <name evidence="1" type="ORF">BYL167_LOCUS72791</name>
</gene>
<dbReference type="Gene3D" id="1.25.40.20">
    <property type="entry name" value="Ankyrin repeat-containing domain"/>
    <property type="match status" value="1"/>
</dbReference>
<organism evidence="1 2">
    <name type="scientific">Rotaria magnacalcarata</name>
    <dbReference type="NCBI Taxonomy" id="392030"/>
    <lineage>
        <taxon>Eukaryota</taxon>
        <taxon>Metazoa</taxon>
        <taxon>Spiralia</taxon>
        <taxon>Gnathifera</taxon>
        <taxon>Rotifera</taxon>
        <taxon>Eurotatoria</taxon>
        <taxon>Bdelloidea</taxon>
        <taxon>Philodinida</taxon>
        <taxon>Philodinidae</taxon>
        <taxon>Rotaria</taxon>
    </lineage>
</organism>
<dbReference type="PANTHER" id="PTHR24127:SF1">
    <property type="entry name" value="ANKYRIN REPEAT AND EF-HAND DOMAIN-CONTAINING PROTEIN 1"/>
    <property type="match status" value="1"/>
</dbReference>